<dbReference type="OrthoDB" id="9783154at2"/>
<reference evidence="5 6" key="1">
    <citation type="submission" date="2018-02" db="EMBL/GenBank/DDBJ databases">
        <title>Comparative genomes isolates from brazilian mangrove.</title>
        <authorList>
            <person name="Araujo J.E."/>
            <person name="Taketani R.G."/>
            <person name="Silva M.C.P."/>
            <person name="Loureco M.V."/>
            <person name="Andreote F.D."/>
        </authorList>
    </citation>
    <scope>NUCLEOTIDE SEQUENCE [LARGE SCALE GENOMIC DNA]</scope>
    <source>
        <strain evidence="5 6">NAP PRIS-MGV</strain>
    </source>
</reference>
<evidence type="ECO:0000313" key="5">
    <source>
        <dbReference type="EMBL" id="PQO41896.1"/>
    </source>
</evidence>
<protein>
    <submittedName>
        <fullName evidence="5">Arylsulfatase</fullName>
    </submittedName>
</protein>
<comment type="caution">
    <text evidence="5">The sequence shown here is derived from an EMBL/GenBank/DDBJ whole genome shotgun (WGS) entry which is preliminary data.</text>
</comment>
<evidence type="ECO:0000256" key="2">
    <source>
        <dbReference type="ARBA" id="ARBA00022801"/>
    </source>
</evidence>
<dbReference type="Proteomes" id="UP000239388">
    <property type="component" value="Unassembled WGS sequence"/>
</dbReference>
<evidence type="ECO:0000256" key="1">
    <source>
        <dbReference type="ARBA" id="ARBA00008779"/>
    </source>
</evidence>
<dbReference type="PANTHER" id="PTHR42693">
    <property type="entry name" value="ARYLSULFATASE FAMILY MEMBER"/>
    <property type="match status" value="1"/>
</dbReference>
<sequence length="540" mass="60187">MRSLAALLFVFCFLTPQIVAAADKPNIVFILADDMGYSDLGCYGGDIETPNLDQLASNGLRFTQFYNTARCWPTRAALMTGYYAQQVHRDALPGLGGGGGGKRQAWARLLPDFLAPQGYRNYHSGKWHIDGKVLPAGFDRSLDMRNQGNFFSAKGNALDDQPIQPAEDESDYYATTAVVDHAIDCLKEHADKYSEQPFFHYVAFICPHFPLHAKPEDIARYHDNYVDGWDKMRQQRYARQQELGLMETELSALEPDVGPPYHFPEALKKLGPGEINRPIPWKDLTAEQQRFQATKMAIHAAMVDRMDQEIGRLIAQLKAMDQLDNTIIFFASDNGASAEIMVRSGGHDPNAAPGSAASYLCLGPGFSSACNTPFRRHKTWVHEGGISTPLIVHWPAGIKSPGELRQTPAHMVDIMPTILDVLHIEKPGEWNGEPIPPAPGKSLLPAFAADKTIERDSLWWLHEGNRAIRVGDWKLVAAKGDAWELYDLRTDRAESHDLANQHPEKVQELEAIWNRQLEATKQLAAKTAPAKSNKKSAEKK</sequence>
<dbReference type="EMBL" id="PUIB01000004">
    <property type="protein sequence ID" value="PQO41896.1"/>
    <property type="molecule type" value="Genomic_DNA"/>
</dbReference>
<dbReference type="InterPro" id="IPR050738">
    <property type="entry name" value="Sulfatase"/>
</dbReference>
<dbReference type="CDD" id="cd16025">
    <property type="entry name" value="PAS_like"/>
    <property type="match status" value="1"/>
</dbReference>
<organism evidence="5 6">
    <name type="scientific">Blastopirellula marina</name>
    <dbReference type="NCBI Taxonomy" id="124"/>
    <lineage>
        <taxon>Bacteria</taxon>
        <taxon>Pseudomonadati</taxon>
        <taxon>Planctomycetota</taxon>
        <taxon>Planctomycetia</taxon>
        <taxon>Pirellulales</taxon>
        <taxon>Pirellulaceae</taxon>
        <taxon>Blastopirellula</taxon>
    </lineage>
</organism>
<accession>A0A2S8GBR3</accession>
<dbReference type="GO" id="GO:0004065">
    <property type="term" value="F:arylsulfatase activity"/>
    <property type="evidence" value="ECO:0007669"/>
    <property type="project" value="TreeGrafter"/>
</dbReference>
<gene>
    <name evidence="5" type="ORF">C5Y98_02340</name>
</gene>
<dbReference type="InterPro" id="IPR000917">
    <property type="entry name" value="Sulfatase_N"/>
</dbReference>
<keyword evidence="2" id="KW-0378">Hydrolase</keyword>
<proteinExistence type="inferred from homology"/>
<dbReference type="PANTHER" id="PTHR42693:SF53">
    <property type="entry name" value="ENDO-4-O-SULFATASE"/>
    <property type="match status" value="1"/>
</dbReference>
<comment type="similarity">
    <text evidence="1">Belongs to the sulfatase family.</text>
</comment>
<feature type="domain" description="Sulfatase N-terminal" evidence="4">
    <location>
        <begin position="25"/>
        <end position="423"/>
    </location>
</feature>
<evidence type="ECO:0000313" key="6">
    <source>
        <dbReference type="Proteomes" id="UP000239388"/>
    </source>
</evidence>
<evidence type="ECO:0000256" key="3">
    <source>
        <dbReference type="SAM" id="SignalP"/>
    </source>
</evidence>
<evidence type="ECO:0000259" key="4">
    <source>
        <dbReference type="Pfam" id="PF00884"/>
    </source>
</evidence>
<dbReference type="SUPFAM" id="SSF53649">
    <property type="entry name" value="Alkaline phosphatase-like"/>
    <property type="match status" value="1"/>
</dbReference>
<dbReference type="RefSeq" id="WP_105351255.1">
    <property type="nucleotide sequence ID" value="NZ_PUIB01000004.1"/>
</dbReference>
<dbReference type="InterPro" id="IPR017850">
    <property type="entry name" value="Alkaline_phosphatase_core_sf"/>
</dbReference>
<feature type="signal peptide" evidence="3">
    <location>
        <begin position="1"/>
        <end position="21"/>
    </location>
</feature>
<dbReference type="Gene3D" id="3.30.1120.10">
    <property type="match status" value="1"/>
</dbReference>
<name>A0A2S8GBR3_9BACT</name>
<dbReference type="Pfam" id="PF00884">
    <property type="entry name" value="Sulfatase"/>
    <property type="match status" value="1"/>
</dbReference>
<keyword evidence="3" id="KW-0732">Signal</keyword>
<dbReference type="Gene3D" id="3.40.720.10">
    <property type="entry name" value="Alkaline Phosphatase, subunit A"/>
    <property type="match status" value="1"/>
</dbReference>
<feature type="chain" id="PRO_5015647139" evidence="3">
    <location>
        <begin position="22"/>
        <end position="540"/>
    </location>
</feature>
<dbReference type="AlphaFoldDB" id="A0A2S8GBR3"/>